<dbReference type="InterPro" id="IPR007712">
    <property type="entry name" value="RelE/ParE_toxin"/>
</dbReference>
<evidence type="ECO:0000256" key="1">
    <source>
        <dbReference type="ARBA" id="ARBA00022649"/>
    </source>
</evidence>
<gene>
    <name evidence="2" type="ORF">KME25_03330</name>
</gene>
<proteinExistence type="predicted"/>
<reference evidence="2" key="1">
    <citation type="submission" date="2021-05" db="EMBL/GenBank/DDBJ databases">
        <authorList>
            <person name="Pietrasiak N."/>
            <person name="Ward R."/>
            <person name="Stajich J.E."/>
            <person name="Kurbessoian T."/>
        </authorList>
    </citation>
    <scope>NUCLEOTIDE SEQUENCE</scope>
    <source>
        <strain evidence="2">CPER-KK1</strain>
    </source>
</reference>
<dbReference type="NCBIfam" id="TIGR02385">
    <property type="entry name" value="RelE_StbE"/>
    <property type="match status" value="1"/>
</dbReference>
<name>A0A951PGM6_9CYAN</name>
<protein>
    <submittedName>
        <fullName evidence="2">Type II toxin-antitoxin system RelE/ParE family toxin</fullName>
    </submittedName>
</protein>
<dbReference type="InterPro" id="IPR035093">
    <property type="entry name" value="RelE/ParE_toxin_dom_sf"/>
</dbReference>
<dbReference type="AlphaFoldDB" id="A0A951PGM6"/>
<reference evidence="2" key="2">
    <citation type="journal article" date="2022" name="Microbiol. Resour. Announc.">
        <title>Metagenome Sequencing to Explore Phylogenomics of Terrestrial Cyanobacteria.</title>
        <authorList>
            <person name="Ward R.D."/>
            <person name="Stajich J.E."/>
            <person name="Johansen J.R."/>
            <person name="Huntemann M."/>
            <person name="Clum A."/>
            <person name="Foster B."/>
            <person name="Foster B."/>
            <person name="Roux S."/>
            <person name="Palaniappan K."/>
            <person name="Varghese N."/>
            <person name="Mukherjee S."/>
            <person name="Reddy T.B.K."/>
            <person name="Daum C."/>
            <person name="Copeland A."/>
            <person name="Chen I.A."/>
            <person name="Ivanova N.N."/>
            <person name="Kyrpides N.C."/>
            <person name="Shapiro N."/>
            <person name="Eloe-Fadrosh E.A."/>
            <person name="Pietrasiak N."/>
        </authorList>
    </citation>
    <scope>NUCLEOTIDE SEQUENCE</scope>
    <source>
        <strain evidence="2">CPER-KK1</strain>
    </source>
</reference>
<evidence type="ECO:0000313" key="3">
    <source>
        <dbReference type="Proteomes" id="UP000753908"/>
    </source>
</evidence>
<dbReference type="InterPro" id="IPR052747">
    <property type="entry name" value="TA_system_RelE_toxin"/>
</dbReference>
<organism evidence="2 3">
    <name type="scientific">Symplocastrum torsivum CPER-KK1</name>
    <dbReference type="NCBI Taxonomy" id="450513"/>
    <lineage>
        <taxon>Bacteria</taxon>
        <taxon>Bacillati</taxon>
        <taxon>Cyanobacteriota</taxon>
        <taxon>Cyanophyceae</taxon>
        <taxon>Oscillatoriophycideae</taxon>
        <taxon>Oscillatoriales</taxon>
        <taxon>Microcoleaceae</taxon>
        <taxon>Symplocastrum</taxon>
    </lineage>
</organism>
<accession>A0A951PGM6</accession>
<keyword evidence="1" id="KW-1277">Toxin-antitoxin system</keyword>
<dbReference type="Gene3D" id="3.30.2310.20">
    <property type="entry name" value="RelE-like"/>
    <property type="match status" value="1"/>
</dbReference>
<dbReference type="SUPFAM" id="SSF143011">
    <property type="entry name" value="RelE-like"/>
    <property type="match status" value="1"/>
</dbReference>
<evidence type="ECO:0000313" key="2">
    <source>
        <dbReference type="EMBL" id="MBW4543471.1"/>
    </source>
</evidence>
<dbReference type="Proteomes" id="UP000753908">
    <property type="component" value="Unassembled WGS sequence"/>
</dbReference>
<dbReference type="Pfam" id="PF05016">
    <property type="entry name" value="ParE_toxin"/>
    <property type="match status" value="1"/>
</dbReference>
<sequence length="87" mass="9955">MSDYLIVVARSAQKDLDSLPSEVSSRISSKIEALASVPRPDGCSKLKGEQNSWRIRVGDYRVIYSVDDNTRTIDISKVRHRREVYDR</sequence>
<dbReference type="PANTHER" id="PTHR38813">
    <property type="match status" value="1"/>
</dbReference>
<dbReference type="EMBL" id="JAHHIF010000003">
    <property type="protein sequence ID" value="MBW4543471.1"/>
    <property type="molecule type" value="Genomic_DNA"/>
</dbReference>
<dbReference type="PANTHER" id="PTHR38813:SF1">
    <property type="entry name" value="TOXIN RELE1-RELATED"/>
    <property type="match status" value="1"/>
</dbReference>
<comment type="caution">
    <text evidence="2">The sequence shown here is derived from an EMBL/GenBank/DDBJ whole genome shotgun (WGS) entry which is preliminary data.</text>
</comment>